<evidence type="ECO:0000313" key="7">
    <source>
        <dbReference type="Proteomes" id="UP001292094"/>
    </source>
</evidence>
<feature type="signal peptide" evidence="4">
    <location>
        <begin position="1"/>
        <end position="16"/>
    </location>
</feature>
<keyword evidence="7" id="KW-1185">Reference proteome</keyword>
<feature type="chain" id="PRO_5041921198" description="EMI domain-containing protein" evidence="4">
    <location>
        <begin position="17"/>
        <end position="490"/>
    </location>
</feature>
<proteinExistence type="predicted"/>
<dbReference type="Proteomes" id="UP001292094">
    <property type="component" value="Unassembled WGS sequence"/>
</dbReference>
<dbReference type="PANTHER" id="PTHR24637">
    <property type="entry name" value="COLLAGEN"/>
    <property type="match status" value="1"/>
</dbReference>
<dbReference type="EMBL" id="JAWZYT010003137">
    <property type="protein sequence ID" value="KAK4299994.1"/>
    <property type="molecule type" value="Genomic_DNA"/>
</dbReference>
<dbReference type="AlphaFoldDB" id="A0AAE1P0P8"/>
<name>A0AAE1P0P8_9EUCA</name>
<evidence type="ECO:0000256" key="4">
    <source>
        <dbReference type="SAM" id="SignalP"/>
    </source>
</evidence>
<reference evidence="6" key="1">
    <citation type="submission" date="2023-11" db="EMBL/GenBank/DDBJ databases">
        <title>Genome assemblies of two species of porcelain crab, Petrolisthes cinctipes and Petrolisthes manimaculis (Anomura: Porcellanidae).</title>
        <authorList>
            <person name="Angst P."/>
        </authorList>
    </citation>
    <scope>NUCLEOTIDE SEQUENCE</scope>
    <source>
        <strain evidence="6">PB745_02</strain>
        <tissue evidence="6">Gill</tissue>
    </source>
</reference>
<evidence type="ECO:0000259" key="5">
    <source>
        <dbReference type="PROSITE" id="PS51041"/>
    </source>
</evidence>
<dbReference type="Pfam" id="PF01391">
    <property type="entry name" value="Collagen"/>
    <property type="match status" value="2"/>
</dbReference>
<feature type="compositionally biased region" description="Basic and acidic residues" evidence="3">
    <location>
        <begin position="135"/>
        <end position="145"/>
    </location>
</feature>
<feature type="compositionally biased region" description="Gly residues" evidence="3">
    <location>
        <begin position="105"/>
        <end position="116"/>
    </location>
</feature>
<dbReference type="InterPro" id="IPR011489">
    <property type="entry name" value="EMI_domain"/>
</dbReference>
<keyword evidence="2" id="KW-1015">Disulfide bond</keyword>
<dbReference type="InterPro" id="IPR008160">
    <property type="entry name" value="Collagen"/>
</dbReference>
<accession>A0AAE1P0P8</accession>
<dbReference type="Pfam" id="PF07546">
    <property type="entry name" value="EMI"/>
    <property type="match status" value="1"/>
</dbReference>
<organism evidence="6 7">
    <name type="scientific">Petrolisthes manimaculis</name>
    <dbReference type="NCBI Taxonomy" id="1843537"/>
    <lineage>
        <taxon>Eukaryota</taxon>
        <taxon>Metazoa</taxon>
        <taxon>Ecdysozoa</taxon>
        <taxon>Arthropoda</taxon>
        <taxon>Crustacea</taxon>
        <taxon>Multicrustacea</taxon>
        <taxon>Malacostraca</taxon>
        <taxon>Eumalacostraca</taxon>
        <taxon>Eucarida</taxon>
        <taxon>Decapoda</taxon>
        <taxon>Pleocyemata</taxon>
        <taxon>Anomura</taxon>
        <taxon>Galatheoidea</taxon>
        <taxon>Porcellanidae</taxon>
        <taxon>Petrolisthes</taxon>
    </lineage>
</organism>
<evidence type="ECO:0000313" key="6">
    <source>
        <dbReference type="EMBL" id="KAK4299994.1"/>
    </source>
</evidence>
<keyword evidence="1 4" id="KW-0732">Signal</keyword>
<feature type="compositionally biased region" description="Low complexity" evidence="3">
    <location>
        <begin position="241"/>
        <end position="253"/>
    </location>
</feature>
<evidence type="ECO:0000256" key="1">
    <source>
        <dbReference type="ARBA" id="ARBA00022729"/>
    </source>
</evidence>
<protein>
    <recommendedName>
        <fullName evidence="5">EMI domain-containing protein</fullName>
    </recommendedName>
</protein>
<feature type="domain" description="EMI" evidence="5">
    <location>
        <begin position="36"/>
        <end position="104"/>
    </location>
</feature>
<comment type="caution">
    <text evidence="6">The sequence shown here is derived from an EMBL/GenBank/DDBJ whole genome shotgun (WGS) entry which is preliminary data.</text>
</comment>
<evidence type="ECO:0000256" key="3">
    <source>
        <dbReference type="SAM" id="MobiDB-lite"/>
    </source>
</evidence>
<evidence type="ECO:0000256" key="2">
    <source>
        <dbReference type="ARBA" id="ARBA00023157"/>
    </source>
</evidence>
<dbReference type="Gene3D" id="1.20.5.320">
    <property type="entry name" value="6-Phosphogluconate Dehydrogenase, domain 3"/>
    <property type="match status" value="1"/>
</dbReference>
<sequence>MVVMVMVMVMVMEVEGQHIPTQHYRRHTRRNAVVGRGNFCPHTVNKMVSCKVANGTETYMGKVAIGKSYQFMTMTRPRYVTSLKEVQETEYGCCPGFHGANCDRGGAGAGGRGGGRGRGRNNNNNRGRGRNGRRRGNEGRTERRTQTSRVDNSVVSSAPGQCTCPPGPQGTPGRDGAPGRDGNPGLPGPPGAVVRSDGGVESNYISGPPGPSGPPGLPGPNGLDGRPGSRGPPGPAGQDGPRGPSGVPGTTGPIGPPGQSLEGPKGAPGRDGLPGIPGPEGVPGPLGITGPLGPQGERGLKGDSGIPGLPGLAGPKGEIGSVGPSGRDGTPGPRGLQGPPGPPGPPGPSIPSPDDLSVFQDYVNLEGSGFDFPTDDDEYPNPDVPGGLLRGYPGPPGPKGVKGERGSPGGRGPKGDAGILDSQGLPEDGAEWQGLQQLLGTVATVRENLNLLDARVRILEAELPRIIGQWDSSDYLKILQPWLPPSGDWT</sequence>
<feature type="compositionally biased region" description="Pro residues" evidence="3">
    <location>
        <begin position="339"/>
        <end position="351"/>
    </location>
</feature>
<feature type="compositionally biased region" description="Pro residues" evidence="3">
    <location>
        <begin position="208"/>
        <end position="218"/>
    </location>
</feature>
<dbReference type="PROSITE" id="PS51041">
    <property type="entry name" value="EMI"/>
    <property type="match status" value="1"/>
</dbReference>
<gene>
    <name evidence="6" type="ORF">Pmani_027775</name>
</gene>
<feature type="region of interest" description="Disordered" evidence="3">
    <location>
        <begin position="105"/>
        <end position="426"/>
    </location>
</feature>
<dbReference type="PANTHER" id="PTHR24637:SF428">
    <property type="entry name" value="SCAVENGER RECEPTOR CLASS A MEMBER 3"/>
    <property type="match status" value="1"/>
</dbReference>
<feature type="compositionally biased region" description="Polar residues" evidence="3">
    <location>
        <begin position="147"/>
        <end position="158"/>
    </location>
</feature>
<feature type="compositionally biased region" description="Low complexity" evidence="3">
    <location>
        <begin position="283"/>
        <end position="295"/>
    </location>
</feature>